<evidence type="ECO:0008006" key="3">
    <source>
        <dbReference type="Google" id="ProtNLM"/>
    </source>
</evidence>
<evidence type="ECO:0000313" key="1">
    <source>
        <dbReference type="EMBL" id="KAF9060921.1"/>
    </source>
</evidence>
<name>A0A9P5P9S1_9AGAR</name>
<dbReference type="EMBL" id="JADNRY010000221">
    <property type="protein sequence ID" value="KAF9060921.1"/>
    <property type="molecule type" value="Genomic_DNA"/>
</dbReference>
<reference evidence="1" key="1">
    <citation type="submission" date="2020-11" db="EMBL/GenBank/DDBJ databases">
        <authorList>
            <consortium name="DOE Joint Genome Institute"/>
            <person name="Ahrendt S."/>
            <person name="Riley R."/>
            <person name="Andreopoulos W."/>
            <person name="Labutti K."/>
            <person name="Pangilinan J."/>
            <person name="Ruiz-Duenas F.J."/>
            <person name="Barrasa J.M."/>
            <person name="Sanchez-Garcia M."/>
            <person name="Camarero S."/>
            <person name="Miyauchi S."/>
            <person name="Serrano A."/>
            <person name="Linde D."/>
            <person name="Babiker R."/>
            <person name="Drula E."/>
            <person name="Ayuso-Fernandez I."/>
            <person name="Pacheco R."/>
            <person name="Padilla G."/>
            <person name="Ferreira P."/>
            <person name="Barriuso J."/>
            <person name="Kellner H."/>
            <person name="Castanera R."/>
            <person name="Alfaro M."/>
            <person name="Ramirez L."/>
            <person name="Pisabarro A.G."/>
            <person name="Kuo A."/>
            <person name="Tritt A."/>
            <person name="Lipzen A."/>
            <person name="He G."/>
            <person name="Yan M."/>
            <person name="Ng V."/>
            <person name="Cullen D."/>
            <person name="Martin F."/>
            <person name="Rosso M.-N."/>
            <person name="Henrissat B."/>
            <person name="Hibbett D."/>
            <person name="Martinez A.T."/>
            <person name="Grigoriev I.V."/>
        </authorList>
    </citation>
    <scope>NUCLEOTIDE SEQUENCE</scope>
    <source>
        <strain evidence="1">AH 40177</strain>
    </source>
</reference>
<organism evidence="1 2">
    <name type="scientific">Rhodocollybia butyracea</name>
    <dbReference type="NCBI Taxonomy" id="206335"/>
    <lineage>
        <taxon>Eukaryota</taxon>
        <taxon>Fungi</taxon>
        <taxon>Dikarya</taxon>
        <taxon>Basidiomycota</taxon>
        <taxon>Agaricomycotina</taxon>
        <taxon>Agaricomycetes</taxon>
        <taxon>Agaricomycetidae</taxon>
        <taxon>Agaricales</taxon>
        <taxon>Marasmiineae</taxon>
        <taxon>Omphalotaceae</taxon>
        <taxon>Rhodocollybia</taxon>
    </lineage>
</organism>
<dbReference type="AlphaFoldDB" id="A0A9P5P9S1"/>
<sequence>MSDNVPHSQLDSKNMPYRHFKACSSLSSAYQALYSEFLTKSRHNDIPNSPVARATLRALIDQTRSDLQTCSESTTHSQILKVLELQESLLAPIRTLPSDVLIAIFEQVIETSGKPGITYISWISTKLSGRILSLTWICFWWRHEAVSYSTFWSRIKVDFYHQDNSLRTTEMIAFLAELILRSGVSAPLRIEIILSNPDVLLPPVVTTLVAQAHRWKQATLSFVSSRYIDILFPFEPSSTRFPLLEDLTVSSRRSFSDWILDCHPPLQKLELGELLESYVGVLGSRILKVLKVGYYQGVSLAKLLHLCPCLESLTLQSFKFAGNPDANQITCRSSLLTLSIGGDVDNDERIENGAWNCVSLPKLTKLEVTLPDLVDAEHWPTAAYEADTSVSELQEVLKRSECALQHVNLILFVEQYNLLPEIALELVEKFFEDLPVKAEGSFVEDVPLQDWGLDDYD</sequence>
<protein>
    <recommendedName>
        <fullName evidence="3">F-box domain-containing protein</fullName>
    </recommendedName>
</protein>
<comment type="caution">
    <text evidence="1">The sequence shown here is derived from an EMBL/GenBank/DDBJ whole genome shotgun (WGS) entry which is preliminary data.</text>
</comment>
<dbReference type="Proteomes" id="UP000772434">
    <property type="component" value="Unassembled WGS sequence"/>
</dbReference>
<evidence type="ECO:0000313" key="2">
    <source>
        <dbReference type="Proteomes" id="UP000772434"/>
    </source>
</evidence>
<dbReference type="SUPFAM" id="SSF52047">
    <property type="entry name" value="RNI-like"/>
    <property type="match status" value="1"/>
</dbReference>
<gene>
    <name evidence="1" type="ORF">BDP27DRAFT_1338932</name>
</gene>
<accession>A0A9P5P9S1</accession>
<keyword evidence="2" id="KW-1185">Reference proteome</keyword>
<dbReference type="OrthoDB" id="5548689at2759"/>
<proteinExistence type="predicted"/>